<feature type="domain" description="DDE-1" evidence="1">
    <location>
        <begin position="204"/>
        <end position="267"/>
    </location>
</feature>
<accession>A0A8T0Y5L0</accession>
<dbReference type="InterPro" id="IPR004875">
    <property type="entry name" value="DDE_SF_endonuclease_dom"/>
</dbReference>
<gene>
    <name evidence="2" type="ORF">PC113_g22407</name>
</gene>
<dbReference type="VEuPathDB" id="FungiDB:PC110_g6437"/>
<dbReference type="Pfam" id="PF03184">
    <property type="entry name" value="DDE_1"/>
    <property type="match status" value="1"/>
</dbReference>
<dbReference type="EMBL" id="RCMG01001688">
    <property type="protein sequence ID" value="KAG2821889.1"/>
    <property type="molecule type" value="Genomic_DNA"/>
</dbReference>
<dbReference type="Proteomes" id="UP000735874">
    <property type="component" value="Unassembled WGS sequence"/>
</dbReference>
<sequence length="268" mass="30201">MKKRPKNKNKTKLKGAEAYKSAPVVQVTTQLGVHRSSVYRWRKHAKALEANKKAGNKYYVRTSAHDALRVRYPVLEKQLLDYVAEIRKNRKLCVTTKCLILMMAKFDPAFVRARQYTALCSWTGRFLKRNHLVEVADSFVNSVNVTVEMDGILSFHKSFEPKYSGLFNMDQTAIFVDNPSKLTIDYRGTTNSDTIQGSSENTGRCSVFLCGSATGEKLPPFVVFAGVPGCRVADSVTAPTFRSPAVEHIVQAKAWCDHSIMKEWIEKI</sequence>
<name>A0A8T0Y5L0_9STRA</name>
<dbReference type="VEuPathDB" id="FungiDB:PC110_g11402"/>
<dbReference type="AlphaFoldDB" id="A0A8T0Y5L0"/>
<organism evidence="2 3">
    <name type="scientific">Phytophthora cactorum</name>
    <dbReference type="NCBI Taxonomy" id="29920"/>
    <lineage>
        <taxon>Eukaryota</taxon>
        <taxon>Sar</taxon>
        <taxon>Stramenopiles</taxon>
        <taxon>Oomycota</taxon>
        <taxon>Peronosporomycetes</taxon>
        <taxon>Peronosporales</taxon>
        <taxon>Peronosporaceae</taxon>
        <taxon>Phytophthora</taxon>
    </lineage>
</organism>
<dbReference type="GO" id="GO:0003676">
    <property type="term" value="F:nucleic acid binding"/>
    <property type="evidence" value="ECO:0007669"/>
    <property type="project" value="InterPro"/>
</dbReference>
<evidence type="ECO:0000313" key="2">
    <source>
        <dbReference type="EMBL" id="KAG2821889.1"/>
    </source>
</evidence>
<proteinExistence type="predicted"/>
<reference evidence="2" key="1">
    <citation type="submission" date="2018-10" db="EMBL/GenBank/DDBJ databases">
        <title>Effector identification in a new, highly contiguous assembly of the strawberry crown rot pathogen Phytophthora cactorum.</title>
        <authorList>
            <person name="Armitage A.D."/>
            <person name="Nellist C.F."/>
            <person name="Bates H."/>
            <person name="Vickerstaff R.J."/>
            <person name="Harrison R.J."/>
        </authorList>
    </citation>
    <scope>NUCLEOTIDE SEQUENCE</scope>
    <source>
        <strain evidence="2">15-7</strain>
    </source>
</reference>
<protein>
    <recommendedName>
        <fullName evidence="1">DDE-1 domain-containing protein</fullName>
    </recommendedName>
</protein>
<evidence type="ECO:0000259" key="1">
    <source>
        <dbReference type="Pfam" id="PF03184"/>
    </source>
</evidence>
<evidence type="ECO:0000313" key="3">
    <source>
        <dbReference type="Proteomes" id="UP000735874"/>
    </source>
</evidence>
<comment type="caution">
    <text evidence="2">The sequence shown here is derived from an EMBL/GenBank/DDBJ whole genome shotgun (WGS) entry which is preliminary data.</text>
</comment>